<dbReference type="InterPro" id="IPR008974">
    <property type="entry name" value="TRAF-like"/>
</dbReference>
<comment type="caution">
    <text evidence="4">The sequence shown here is derived from an EMBL/GenBank/DDBJ whole genome shotgun (WGS) entry which is preliminary data.</text>
</comment>
<organism evidence="4 5">
    <name type="scientific">Microthlaspi erraticum</name>
    <dbReference type="NCBI Taxonomy" id="1685480"/>
    <lineage>
        <taxon>Eukaryota</taxon>
        <taxon>Viridiplantae</taxon>
        <taxon>Streptophyta</taxon>
        <taxon>Embryophyta</taxon>
        <taxon>Tracheophyta</taxon>
        <taxon>Spermatophyta</taxon>
        <taxon>Magnoliopsida</taxon>
        <taxon>eudicotyledons</taxon>
        <taxon>Gunneridae</taxon>
        <taxon>Pentapetalae</taxon>
        <taxon>rosids</taxon>
        <taxon>malvids</taxon>
        <taxon>Brassicales</taxon>
        <taxon>Brassicaceae</taxon>
        <taxon>Coluteocarpeae</taxon>
        <taxon>Microthlaspi</taxon>
    </lineage>
</organism>
<feature type="domain" description="MATH" evidence="3">
    <location>
        <begin position="7"/>
        <end position="127"/>
    </location>
</feature>
<sequence>MRRMQIRKTITWGIKNFSSLKANGLYSDQFVAGGCKWRLYACPKGNNGDYLFLYLEVADFAQLITSGLRRSVLEWVMQVVGKLDVTEETPTITESMDVNGFQLLPSQAEFVRPLFERHPTIASEFRVKNPNLRAGYMSLLLSLIETLRQPRHELSMTDMAEAYAALGSMTSAGLKLDWLKKKLDEMSEKKQKEEARVKEIEQEMDALYQRCEDLVAQLEKEKAEVAAAEAPLSFGDFI</sequence>
<dbReference type="PANTHER" id="PTHR46236:SF32">
    <property type="entry name" value="MATH DOMAIN-CONTAINING PROTEIN"/>
    <property type="match status" value="1"/>
</dbReference>
<protein>
    <recommendedName>
        <fullName evidence="3">MATH domain-containing protein</fullName>
    </recommendedName>
</protein>
<dbReference type="PANTHER" id="PTHR46236">
    <property type="entry name" value="TRAF-LIKE SUPERFAMILY PROTEIN"/>
    <property type="match status" value="1"/>
</dbReference>
<dbReference type="CDD" id="cd00121">
    <property type="entry name" value="MATH"/>
    <property type="match status" value="1"/>
</dbReference>
<reference evidence="4" key="1">
    <citation type="submission" date="2020-01" db="EMBL/GenBank/DDBJ databases">
        <authorList>
            <person name="Mishra B."/>
        </authorList>
    </citation>
    <scope>NUCLEOTIDE SEQUENCE [LARGE SCALE GENOMIC DNA]</scope>
</reference>
<dbReference type="SUPFAM" id="SSF49599">
    <property type="entry name" value="TRAF domain-like"/>
    <property type="match status" value="1"/>
</dbReference>
<evidence type="ECO:0000313" key="4">
    <source>
        <dbReference type="EMBL" id="CAA7060689.1"/>
    </source>
</evidence>
<proteinExistence type="predicted"/>
<feature type="coiled-coil region" evidence="2">
    <location>
        <begin position="176"/>
        <end position="228"/>
    </location>
</feature>
<dbReference type="Pfam" id="PF22486">
    <property type="entry name" value="MATH_2"/>
    <property type="match status" value="1"/>
</dbReference>
<dbReference type="AlphaFoldDB" id="A0A6D2LHM2"/>
<evidence type="ECO:0000256" key="1">
    <source>
        <dbReference type="ARBA" id="ARBA00023054"/>
    </source>
</evidence>
<dbReference type="EMBL" id="CACVBM020001829">
    <property type="protein sequence ID" value="CAA7060689.1"/>
    <property type="molecule type" value="Genomic_DNA"/>
</dbReference>
<evidence type="ECO:0000256" key="2">
    <source>
        <dbReference type="SAM" id="Coils"/>
    </source>
</evidence>
<dbReference type="Gene3D" id="2.60.210.10">
    <property type="entry name" value="Apoptosis, Tumor Necrosis Factor Receptor Associated Protein 2, Chain A"/>
    <property type="match status" value="1"/>
</dbReference>
<accession>A0A6D2LHM2</accession>
<dbReference type="OrthoDB" id="1871362at2759"/>
<name>A0A6D2LHM2_9BRAS</name>
<keyword evidence="5" id="KW-1185">Reference proteome</keyword>
<gene>
    <name evidence="4" type="ORF">MERR_LOCUS47925</name>
</gene>
<dbReference type="InterPro" id="IPR050804">
    <property type="entry name" value="MCC"/>
</dbReference>
<evidence type="ECO:0000259" key="3">
    <source>
        <dbReference type="PROSITE" id="PS50144"/>
    </source>
</evidence>
<keyword evidence="1 2" id="KW-0175">Coiled coil</keyword>
<dbReference type="InterPro" id="IPR002083">
    <property type="entry name" value="MATH/TRAF_dom"/>
</dbReference>
<dbReference type="Proteomes" id="UP000467841">
    <property type="component" value="Unassembled WGS sequence"/>
</dbReference>
<evidence type="ECO:0000313" key="5">
    <source>
        <dbReference type="Proteomes" id="UP000467841"/>
    </source>
</evidence>
<dbReference type="PROSITE" id="PS50144">
    <property type="entry name" value="MATH"/>
    <property type="match status" value="1"/>
</dbReference>